<accession>A0A1H2D753</accession>
<dbReference type="AlphaFoldDB" id="A0A1H2D753"/>
<gene>
    <name evidence="1" type="ORF">SAMN04489716_8368</name>
</gene>
<proteinExistence type="predicted"/>
<name>A0A1H2D753_9ACTN</name>
<evidence type="ECO:0000313" key="1">
    <source>
        <dbReference type="EMBL" id="SDT78424.1"/>
    </source>
</evidence>
<evidence type="ECO:0000313" key="2">
    <source>
        <dbReference type="Proteomes" id="UP000198688"/>
    </source>
</evidence>
<reference evidence="1 2" key="1">
    <citation type="submission" date="2016-10" db="EMBL/GenBank/DDBJ databases">
        <authorList>
            <person name="de Groot N.N."/>
        </authorList>
    </citation>
    <scope>NUCLEOTIDE SEQUENCE [LARGE SCALE GENOMIC DNA]</scope>
    <source>
        <strain evidence="1 2">DSM 43941</strain>
    </source>
</reference>
<organism evidence="1 2">
    <name type="scientific">Actinoplanes derwentensis</name>
    <dbReference type="NCBI Taxonomy" id="113562"/>
    <lineage>
        <taxon>Bacteria</taxon>
        <taxon>Bacillati</taxon>
        <taxon>Actinomycetota</taxon>
        <taxon>Actinomycetes</taxon>
        <taxon>Micromonosporales</taxon>
        <taxon>Micromonosporaceae</taxon>
        <taxon>Actinoplanes</taxon>
    </lineage>
</organism>
<protein>
    <submittedName>
        <fullName evidence="1">Uncharacterized protein</fullName>
    </submittedName>
</protein>
<dbReference type="Proteomes" id="UP000198688">
    <property type="component" value="Chromosome I"/>
</dbReference>
<sequence length="138" mass="14856">MRLLAEREAAARVEWLRLEEEAARIAGLIEACRREIERLTVTREVLSGLVTGAAEPVPAASVPALDGEFADQLLAILAEAGRPLRCREVVAVMGENPSVARHGERVRHRLKKLVTAGRVREVEPGLFTLTAGSGPSSG</sequence>
<keyword evidence="2" id="KW-1185">Reference proteome</keyword>
<dbReference type="EMBL" id="LT629758">
    <property type="protein sequence ID" value="SDT78424.1"/>
    <property type="molecule type" value="Genomic_DNA"/>
</dbReference>